<gene>
    <name evidence="1" type="ORF">ABE65_017740</name>
</gene>
<dbReference type="Proteomes" id="UP000076623">
    <property type="component" value="Chromosome"/>
</dbReference>
<dbReference type="STRING" id="1221500.ABE65_017740"/>
<reference evidence="1 2" key="1">
    <citation type="submission" date="2016-04" db="EMBL/GenBank/DDBJ databases">
        <title>Complete genome sequence of Fictibacillus phosphorivorans G25-29, a strain toxic to nematodes.</title>
        <authorList>
            <person name="Zheng Z."/>
        </authorList>
    </citation>
    <scope>NUCLEOTIDE SEQUENCE [LARGE SCALE GENOMIC DNA]</scope>
    <source>
        <strain evidence="1 2">G25-29</strain>
    </source>
</reference>
<dbReference type="EMBL" id="CP015378">
    <property type="protein sequence ID" value="ANC78542.1"/>
    <property type="molecule type" value="Genomic_DNA"/>
</dbReference>
<dbReference type="RefSeq" id="WP_066397854.1">
    <property type="nucleotide sequence ID" value="NZ_CP015378.1"/>
</dbReference>
<evidence type="ECO:0000313" key="1">
    <source>
        <dbReference type="EMBL" id="ANC78542.1"/>
    </source>
</evidence>
<dbReference type="AlphaFoldDB" id="A0A160IRG6"/>
<protein>
    <submittedName>
        <fullName evidence="1">Uncharacterized protein</fullName>
    </submittedName>
</protein>
<sequence length="65" mass="7633">MLHLTRALIQEGLTPFLWNLLNKRAGLYAKFIVLLKKRSKFIEQVNKIIKRLIVYLIKAIKGKII</sequence>
<proteinExistence type="predicted"/>
<keyword evidence="2" id="KW-1185">Reference proteome</keyword>
<name>A0A160IRG6_9BACL</name>
<dbReference type="KEGG" id="fpn:ABE65_017740"/>
<organism evidence="1 2">
    <name type="scientific">Fictibacillus phosphorivorans</name>
    <dbReference type="NCBI Taxonomy" id="1221500"/>
    <lineage>
        <taxon>Bacteria</taxon>
        <taxon>Bacillati</taxon>
        <taxon>Bacillota</taxon>
        <taxon>Bacilli</taxon>
        <taxon>Bacillales</taxon>
        <taxon>Fictibacillaceae</taxon>
        <taxon>Fictibacillus</taxon>
    </lineage>
</organism>
<evidence type="ECO:0000313" key="2">
    <source>
        <dbReference type="Proteomes" id="UP000076623"/>
    </source>
</evidence>
<accession>A0A160IRG6</accession>